<dbReference type="EMBL" id="PSNY01000015">
    <property type="protein sequence ID" value="PPE69103.1"/>
    <property type="molecule type" value="Genomic_DNA"/>
</dbReference>
<keyword evidence="3" id="KW-1185">Reference proteome</keyword>
<dbReference type="Proteomes" id="UP000239406">
    <property type="component" value="Unassembled WGS sequence"/>
</dbReference>
<evidence type="ECO:0000313" key="2">
    <source>
        <dbReference type="EMBL" id="TCP08279.1"/>
    </source>
</evidence>
<evidence type="ECO:0000313" key="4">
    <source>
        <dbReference type="Proteomes" id="UP000294772"/>
    </source>
</evidence>
<reference evidence="2 4" key="2">
    <citation type="submission" date="2019-03" db="EMBL/GenBank/DDBJ databases">
        <title>Genomic Encyclopedia of Type Strains, Phase IV (KMG-IV): sequencing the most valuable type-strain genomes for metagenomic binning, comparative biology and taxonomic classification.</title>
        <authorList>
            <person name="Goeker M."/>
        </authorList>
    </citation>
    <scope>NUCLEOTIDE SEQUENCE [LARGE SCALE GENOMIC DNA]</scope>
    <source>
        <strain evidence="2 4">DSM 15264</strain>
    </source>
</reference>
<reference evidence="1 3" key="1">
    <citation type="submission" date="2018-02" db="EMBL/GenBank/DDBJ databases">
        <title>Reclassifiation of [Polyangium] brachysporum DSM 7029 as Guopingzhaonella breviflexa gen. nov., sp. nov., a member of the family Comamonadaceae.</title>
        <authorList>
            <person name="Tang B."/>
        </authorList>
    </citation>
    <scope>NUCLEOTIDE SEQUENCE [LARGE SCALE GENOMIC DNA]</scope>
    <source>
        <strain evidence="1 3">DSM 15344</strain>
    </source>
</reference>
<dbReference type="RefSeq" id="WP_104358280.1">
    <property type="nucleotide sequence ID" value="NZ_CALFFA010000006.1"/>
</dbReference>
<sequence>MHYLIDKDEFLRALQELDEELTIEIDSEVVSHAWRCAGCGHEHVTFEMTPAPLMCHCGETGLLPVWPTLH</sequence>
<comment type="caution">
    <text evidence="1">The sequence shown here is derived from an EMBL/GenBank/DDBJ whole genome shotgun (WGS) entry which is preliminary data.</text>
</comment>
<organism evidence="1 3">
    <name type="scientific">Caldimonas thermodepolymerans</name>
    <dbReference type="NCBI Taxonomy" id="215580"/>
    <lineage>
        <taxon>Bacteria</taxon>
        <taxon>Pseudomonadati</taxon>
        <taxon>Pseudomonadota</taxon>
        <taxon>Betaproteobacteria</taxon>
        <taxon>Burkholderiales</taxon>
        <taxon>Sphaerotilaceae</taxon>
        <taxon>Caldimonas</taxon>
    </lineage>
</organism>
<evidence type="ECO:0000313" key="1">
    <source>
        <dbReference type="EMBL" id="PPE69103.1"/>
    </source>
</evidence>
<gene>
    <name evidence="1" type="ORF">C1702_13730</name>
    <name evidence="2" type="ORF">EV676_103312</name>
</gene>
<accession>A0A2S5T2A2</accession>
<proteinExistence type="predicted"/>
<dbReference type="AlphaFoldDB" id="A0A2S5T2A2"/>
<protein>
    <submittedName>
        <fullName evidence="1">Uncharacterized protein</fullName>
    </submittedName>
</protein>
<dbReference type="Proteomes" id="UP000294772">
    <property type="component" value="Unassembled WGS sequence"/>
</dbReference>
<dbReference type="EMBL" id="SLXF01000003">
    <property type="protein sequence ID" value="TCP08279.1"/>
    <property type="molecule type" value="Genomic_DNA"/>
</dbReference>
<evidence type="ECO:0000313" key="3">
    <source>
        <dbReference type="Proteomes" id="UP000239406"/>
    </source>
</evidence>
<name>A0A2S5T2A2_9BURK</name>